<dbReference type="EMBL" id="JACGCI010000058">
    <property type="protein sequence ID" value="KAF6750279.1"/>
    <property type="molecule type" value="Genomic_DNA"/>
</dbReference>
<dbReference type="AlphaFoldDB" id="A0A8H6HNI0"/>
<gene>
    <name evidence="1" type="ORF">DFP72DRAFT_851956</name>
</gene>
<organism evidence="1 2">
    <name type="scientific">Ephemerocybe angulata</name>
    <dbReference type="NCBI Taxonomy" id="980116"/>
    <lineage>
        <taxon>Eukaryota</taxon>
        <taxon>Fungi</taxon>
        <taxon>Dikarya</taxon>
        <taxon>Basidiomycota</taxon>
        <taxon>Agaricomycotina</taxon>
        <taxon>Agaricomycetes</taxon>
        <taxon>Agaricomycetidae</taxon>
        <taxon>Agaricales</taxon>
        <taxon>Agaricineae</taxon>
        <taxon>Psathyrellaceae</taxon>
        <taxon>Ephemerocybe</taxon>
    </lineage>
</organism>
<evidence type="ECO:0000313" key="2">
    <source>
        <dbReference type="Proteomes" id="UP000521943"/>
    </source>
</evidence>
<dbReference type="Proteomes" id="UP000521943">
    <property type="component" value="Unassembled WGS sequence"/>
</dbReference>
<proteinExistence type="predicted"/>
<sequence>MKATAERIITLGGSGRPGSSAAAFLFNPTPKTDMSNCMSQLKSLQFSGRKFTSQWNGAQTQSNKRLMDGGKTGRAGYNQLLVILCLTFIQVVRHQRLAENRKNWENSKKGGGYMRFDVGLFARLQQVLQEAEAAFRLEYNYGFETAAESHPMLLLILLPFMPIAAEPKSRHLVTELVLSAVVIVAYREDIAKDTYMFYFVAGCQKPMGPLRPFIGNTLSPEKCKDRGRLCQTCTCVPSCKFTTYHSSLNYAIPDTEVCVSQFYAVAMLAAASHQRSPAYSIIYSSNTTPYLTHDPRPATRDSGSETEKISCTLLLCTLPGALARSVYGPVRSFLRSGSVVGFGSVRYLWRYLWTDGRTSGLGWTDGRMGLDGMGGPWSYPTFAFQFISLCPTLLSICCIWASISGVSLRGKDFDGMLGIWMWTNAFVCRVG</sequence>
<evidence type="ECO:0000313" key="1">
    <source>
        <dbReference type="EMBL" id="KAF6750279.1"/>
    </source>
</evidence>
<reference evidence="1 2" key="1">
    <citation type="submission" date="2020-07" db="EMBL/GenBank/DDBJ databases">
        <title>Comparative genomics of pyrophilous fungi reveals a link between fire events and developmental genes.</title>
        <authorList>
            <consortium name="DOE Joint Genome Institute"/>
            <person name="Steindorff A.S."/>
            <person name="Carver A."/>
            <person name="Calhoun S."/>
            <person name="Stillman K."/>
            <person name="Liu H."/>
            <person name="Lipzen A."/>
            <person name="Pangilinan J."/>
            <person name="Labutti K."/>
            <person name="Bruns T.D."/>
            <person name="Grigoriev I.V."/>
        </authorList>
    </citation>
    <scope>NUCLEOTIDE SEQUENCE [LARGE SCALE GENOMIC DNA]</scope>
    <source>
        <strain evidence="1 2">CBS 144469</strain>
    </source>
</reference>
<keyword evidence="2" id="KW-1185">Reference proteome</keyword>
<accession>A0A8H6HNI0</accession>
<comment type="caution">
    <text evidence="1">The sequence shown here is derived from an EMBL/GenBank/DDBJ whole genome shotgun (WGS) entry which is preliminary data.</text>
</comment>
<name>A0A8H6HNI0_9AGAR</name>
<protein>
    <submittedName>
        <fullName evidence="1">Uncharacterized protein</fullName>
    </submittedName>
</protein>